<feature type="compositionally biased region" description="Basic and acidic residues" evidence="2">
    <location>
        <begin position="179"/>
        <end position="218"/>
    </location>
</feature>
<dbReference type="GeneID" id="113202270"/>
<sequence length="1021" mass="116599">MEVIQIDGDETVPGKASPGTASTSENHIIIETVELKTLIQDDEETTLEVVTVLDDGVTLSELPRRSGKRVPKLPAEAVSNSLKDLVALKLLGYKCNICNAEFSSKQNILRHCDAHGDLDAFSAVLGPSEDLAAEFPKPSKKPKIIKKTSKESAFKPKKLSEQLAILKSKAEETANESFIEAKEPTGDSVEKENLSESASESKETGSESTNESKEGEGTAKRRRKLYCNICKVDYPSGEALYNHFKDDHDIDNPYLRGNISNSNEPRSYDCKDCNATFSTSSALCRHRKNTHLSHGPVSGICHHCGNSFRLSTLPCHEKICGSRRWPRRRQDCSFEDCKASYFKKEELIKHMKEEHKVPLEPMRTIRFENKEEFFRWKEEEEDRTFSFYTKHAGTKRNIMTYYCQHEGSERSHKGGGKDADGNEKLKKINKKGRIKTGNVCTSYLRAKITATEVIAYYYPSHSHPISPEDVKHQPLSKEIIQFIKEQIALNVPARQIQTMVKKRLSETRSCRRDAQISLKRINSFAQRYNRLNDKVLNVAVDSFNSFIDALCSQDDSPVLFYQPPSDNARLDVPNEEDHLFFLGLQTADQQRMLQRETAMPMFISVTKTDYTLQYYLISILVTCENNFEYPVGHLISSQLNEDVVSLFLQNIGERCPDLNVNCIISCDCPEINGAIRKVFGADGPYFLSKWHFLEYMRKDFFKSVPSNKVEELFDFVLAMSDAESEERFLFLYNSFKEQYESAFPDIVSNFGEYFVRAATWASCYRQEQGMVDSCLYADSFFNKYNKKYRRRPLKSINLLPDLLLYLQEGYRDSRDKEEDAPDGAEFMKDQHNMGIEIPSDLIQETLSRHWTVQASKHGQTFIVMQCLSKCLDRTCSLRCNDCVNLCSHMYFCTCGKTEYICLHIHKVFQLHGPMQPETEDGCEESGTFFLEQDEIGEQDEAMEDEETMEQDVKPEAIVISVATPEVAEKAVELIDTEAKRENTLKNLDLLRQIVDQRCLPEEIVHVINDTVEGLCNLIDSS</sequence>
<feature type="domain" description="C2H2-type" evidence="3">
    <location>
        <begin position="268"/>
        <end position="296"/>
    </location>
</feature>
<gene>
    <name evidence="5" type="primary">LOC113202270</name>
</gene>
<dbReference type="InterPro" id="IPR052797">
    <property type="entry name" value="RegFact_GeneExpr_CellDeath"/>
</dbReference>
<dbReference type="PROSITE" id="PS00028">
    <property type="entry name" value="ZINC_FINGER_C2H2_1"/>
    <property type="match status" value="4"/>
</dbReference>
<keyword evidence="1" id="KW-0863">Zinc-finger</keyword>
<keyword evidence="1" id="KW-0479">Metal-binding</keyword>
<accession>A0A6J1RV08</accession>
<evidence type="ECO:0000256" key="1">
    <source>
        <dbReference type="PROSITE-ProRule" id="PRU00042"/>
    </source>
</evidence>
<dbReference type="PANTHER" id="PTHR33936:SF25">
    <property type="entry name" value="C2H2-TYPE DOMAIN-CONTAINING PROTEIN"/>
    <property type="match status" value="1"/>
</dbReference>
<evidence type="ECO:0000256" key="2">
    <source>
        <dbReference type="SAM" id="MobiDB-lite"/>
    </source>
</evidence>
<organism evidence="4 5">
    <name type="scientific">Frankliniella occidentalis</name>
    <name type="common">Western flower thrips</name>
    <name type="synonym">Euthrips occidentalis</name>
    <dbReference type="NCBI Taxonomy" id="133901"/>
    <lineage>
        <taxon>Eukaryota</taxon>
        <taxon>Metazoa</taxon>
        <taxon>Ecdysozoa</taxon>
        <taxon>Arthropoda</taxon>
        <taxon>Hexapoda</taxon>
        <taxon>Insecta</taxon>
        <taxon>Pterygota</taxon>
        <taxon>Neoptera</taxon>
        <taxon>Paraneoptera</taxon>
        <taxon>Thysanoptera</taxon>
        <taxon>Terebrantia</taxon>
        <taxon>Thripoidea</taxon>
        <taxon>Thripidae</taxon>
        <taxon>Frankliniella</taxon>
    </lineage>
</organism>
<keyword evidence="4" id="KW-1185">Reference proteome</keyword>
<evidence type="ECO:0000313" key="4">
    <source>
        <dbReference type="Proteomes" id="UP000504606"/>
    </source>
</evidence>
<reference evidence="5" key="1">
    <citation type="submission" date="2025-08" db="UniProtKB">
        <authorList>
            <consortium name="RefSeq"/>
        </authorList>
    </citation>
    <scope>IDENTIFICATION</scope>
    <source>
        <tissue evidence="5">Whole organism</tissue>
    </source>
</reference>
<protein>
    <submittedName>
        <fullName evidence="5">Uncharacterized protein LOC113202270</fullName>
    </submittedName>
</protein>
<evidence type="ECO:0000259" key="3">
    <source>
        <dbReference type="PROSITE" id="PS50157"/>
    </source>
</evidence>
<feature type="region of interest" description="Disordered" evidence="2">
    <location>
        <begin position="132"/>
        <end position="151"/>
    </location>
</feature>
<dbReference type="KEGG" id="foc:113202270"/>
<dbReference type="Proteomes" id="UP000504606">
    <property type="component" value="Unplaced"/>
</dbReference>
<proteinExistence type="predicted"/>
<dbReference type="OrthoDB" id="2668416at2759"/>
<dbReference type="GO" id="GO:0008270">
    <property type="term" value="F:zinc ion binding"/>
    <property type="evidence" value="ECO:0007669"/>
    <property type="project" value="UniProtKB-KW"/>
</dbReference>
<dbReference type="SMART" id="SM00355">
    <property type="entry name" value="ZnF_C2H2"/>
    <property type="match status" value="4"/>
</dbReference>
<feature type="region of interest" description="Disordered" evidence="2">
    <location>
        <begin position="1"/>
        <end position="23"/>
    </location>
</feature>
<dbReference type="Gene3D" id="3.30.160.60">
    <property type="entry name" value="Classic Zinc Finger"/>
    <property type="match status" value="1"/>
</dbReference>
<dbReference type="Pfam" id="PF00096">
    <property type="entry name" value="zf-C2H2"/>
    <property type="match status" value="1"/>
</dbReference>
<name>A0A6J1RV08_FRAOC</name>
<dbReference type="AlphaFoldDB" id="A0A6J1RV08"/>
<dbReference type="PANTHER" id="PTHR33936">
    <property type="entry name" value="PROTEIN CBG17840"/>
    <property type="match status" value="1"/>
</dbReference>
<keyword evidence="1" id="KW-0862">Zinc</keyword>
<dbReference type="InterPro" id="IPR013087">
    <property type="entry name" value="Znf_C2H2_type"/>
</dbReference>
<feature type="domain" description="C2H2-type" evidence="3">
    <location>
        <begin position="93"/>
        <end position="120"/>
    </location>
</feature>
<dbReference type="RefSeq" id="XP_026272188.1">
    <property type="nucleotide sequence ID" value="XM_026416403.2"/>
</dbReference>
<evidence type="ECO:0000313" key="5">
    <source>
        <dbReference type="RefSeq" id="XP_026272188.1"/>
    </source>
</evidence>
<feature type="region of interest" description="Disordered" evidence="2">
    <location>
        <begin position="177"/>
        <end position="218"/>
    </location>
</feature>
<dbReference type="PROSITE" id="PS50157">
    <property type="entry name" value="ZINC_FINGER_C2H2_2"/>
    <property type="match status" value="2"/>
</dbReference>
<feature type="compositionally biased region" description="Basic residues" evidence="2">
    <location>
        <begin position="138"/>
        <end position="147"/>
    </location>
</feature>